<keyword evidence="1" id="KW-0812">Transmembrane</keyword>
<evidence type="ECO:0000313" key="2">
    <source>
        <dbReference type="EMBL" id="CAE0643176.1"/>
    </source>
</evidence>
<evidence type="ECO:0000313" key="4">
    <source>
        <dbReference type="EMBL" id="CAE0643181.1"/>
    </source>
</evidence>
<evidence type="ECO:0000313" key="5">
    <source>
        <dbReference type="EMBL" id="CAE0643183.1"/>
    </source>
</evidence>
<keyword evidence="1" id="KW-1133">Transmembrane helix</keyword>
<dbReference type="EMBL" id="HBIU01049423">
    <property type="protein sequence ID" value="CAE0643181.1"/>
    <property type="molecule type" value="Transcribed_RNA"/>
</dbReference>
<name>A0A6V1V7V3_HETAK</name>
<accession>A0A6V1V7V3</accession>
<reference evidence="2" key="1">
    <citation type="submission" date="2021-01" db="EMBL/GenBank/DDBJ databases">
        <authorList>
            <person name="Corre E."/>
            <person name="Pelletier E."/>
            <person name="Niang G."/>
            <person name="Scheremetjew M."/>
            <person name="Finn R."/>
            <person name="Kale V."/>
            <person name="Holt S."/>
            <person name="Cochrane G."/>
            <person name="Meng A."/>
            <person name="Brown T."/>
            <person name="Cohen L."/>
        </authorList>
    </citation>
    <scope>NUCLEOTIDE SEQUENCE</scope>
    <source>
        <strain evidence="2">CCMP3107</strain>
    </source>
</reference>
<protein>
    <submittedName>
        <fullName evidence="2">Uncharacterized protein</fullName>
    </submittedName>
</protein>
<proteinExistence type="predicted"/>
<dbReference type="EMBL" id="HBIU01049419">
    <property type="protein sequence ID" value="CAE0643179.1"/>
    <property type="molecule type" value="Transcribed_RNA"/>
</dbReference>
<evidence type="ECO:0000256" key="1">
    <source>
        <dbReference type="SAM" id="Phobius"/>
    </source>
</evidence>
<organism evidence="2">
    <name type="scientific">Heterosigma akashiwo</name>
    <name type="common">Chromophytic alga</name>
    <name type="synonym">Heterosigma carterae</name>
    <dbReference type="NCBI Taxonomy" id="2829"/>
    <lineage>
        <taxon>Eukaryota</taxon>
        <taxon>Sar</taxon>
        <taxon>Stramenopiles</taxon>
        <taxon>Ochrophyta</taxon>
        <taxon>Raphidophyceae</taxon>
        <taxon>Chattonellales</taxon>
        <taxon>Chattonellaceae</taxon>
        <taxon>Heterosigma</taxon>
    </lineage>
</organism>
<feature type="transmembrane region" description="Helical" evidence="1">
    <location>
        <begin position="69"/>
        <end position="93"/>
    </location>
</feature>
<sequence length="102" mass="11964">MHYARTSDQLADIFFTKALNNAEVFERHHQHVLRHGLNIVVHDVFYLFLYACTGLGGGALSVSQQAHSYYYLLLLFVLLVLLLHHHHFFFFYYHHCCTNSLP</sequence>
<feature type="transmembrane region" description="Helical" evidence="1">
    <location>
        <begin position="44"/>
        <end position="62"/>
    </location>
</feature>
<keyword evidence="1" id="KW-0472">Membrane</keyword>
<dbReference type="EMBL" id="HBIU01049412">
    <property type="protein sequence ID" value="CAE0643176.1"/>
    <property type="molecule type" value="Transcribed_RNA"/>
</dbReference>
<dbReference type="AlphaFoldDB" id="A0A6V1V7V3"/>
<evidence type="ECO:0000313" key="3">
    <source>
        <dbReference type="EMBL" id="CAE0643179.1"/>
    </source>
</evidence>
<gene>
    <name evidence="2" type="ORF">HAKA00212_LOCUS21962</name>
    <name evidence="3" type="ORF">HAKA00212_LOCUS21964</name>
    <name evidence="4" type="ORF">HAKA00212_LOCUS21965</name>
    <name evidence="5" type="ORF">HAKA00212_LOCUS21966</name>
</gene>
<dbReference type="EMBL" id="HBIU01049426">
    <property type="protein sequence ID" value="CAE0643183.1"/>
    <property type="molecule type" value="Transcribed_RNA"/>
</dbReference>